<dbReference type="EMBL" id="FTOJ01000009">
    <property type="protein sequence ID" value="SIT02468.1"/>
    <property type="molecule type" value="Genomic_DNA"/>
</dbReference>
<accession>A0A1N7NW02</accession>
<sequence>MMKKYLLISFLFISLIIFGQKTITIPDLDNRRDHPTELRAALWEINDGYKTRLKPQDKKFSDAEFKKVKYTPSQLDRIAYLLKNDVVPAGLKNGSKEGNRLLMPHYKSYWVGNLDIDGNLYCVIYIPKKENSHMPVDYIPETDEGTFISVYVGVPKFSGIKLAGTKPPSPETLAKAQNGNVTYSYANLSRWNNTVGMVIFWFGTSGSVTSYKAYSVKFGNTISEEAVVQNLKSKYISDSGYVGYSFNAGSKCSDLYSDIARKMKISLASAQDLRLGTCSDSVINFE</sequence>
<name>A0A1N7NW02_9FLAO</name>
<organism evidence="1 2">
    <name type="scientific">Chryseobacterium piscicola</name>
    <dbReference type="NCBI Taxonomy" id="551459"/>
    <lineage>
        <taxon>Bacteria</taxon>
        <taxon>Pseudomonadati</taxon>
        <taxon>Bacteroidota</taxon>
        <taxon>Flavobacteriia</taxon>
        <taxon>Flavobacteriales</taxon>
        <taxon>Weeksellaceae</taxon>
        <taxon>Chryseobacterium group</taxon>
        <taxon>Chryseobacterium</taxon>
    </lineage>
</organism>
<evidence type="ECO:0000313" key="1">
    <source>
        <dbReference type="EMBL" id="SIT02468.1"/>
    </source>
</evidence>
<dbReference type="AlphaFoldDB" id="A0A1N7NW02"/>
<dbReference type="STRING" id="551459.SAMN05421796_109119"/>
<evidence type="ECO:0000313" key="2">
    <source>
        <dbReference type="Proteomes" id="UP000186246"/>
    </source>
</evidence>
<dbReference type="Proteomes" id="UP000186246">
    <property type="component" value="Unassembled WGS sequence"/>
</dbReference>
<gene>
    <name evidence="1" type="ORF">SAMN05421796_109119</name>
</gene>
<protein>
    <submittedName>
        <fullName evidence="1">Uncharacterized protein</fullName>
    </submittedName>
</protein>
<proteinExistence type="predicted"/>
<reference evidence="2" key="1">
    <citation type="submission" date="2017-01" db="EMBL/GenBank/DDBJ databases">
        <authorList>
            <person name="Varghese N."/>
            <person name="Submissions S."/>
        </authorList>
    </citation>
    <scope>NUCLEOTIDE SEQUENCE [LARGE SCALE GENOMIC DNA]</scope>
    <source>
        <strain evidence="2">DSM 21068</strain>
    </source>
</reference>